<dbReference type="InParanoid" id="A0A165UPR5"/>
<dbReference type="EMBL" id="KV425557">
    <property type="protein sequence ID" value="KZT28503.1"/>
    <property type="molecule type" value="Genomic_DNA"/>
</dbReference>
<name>A0A165UPR5_9AGAM</name>
<dbReference type="GO" id="GO:0005762">
    <property type="term" value="C:mitochondrial large ribosomal subunit"/>
    <property type="evidence" value="ECO:0007669"/>
    <property type="project" value="TreeGrafter"/>
</dbReference>
<evidence type="ECO:0000256" key="2">
    <source>
        <dbReference type="ARBA" id="ARBA00005677"/>
    </source>
</evidence>
<proteinExistence type="inferred from homology"/>
<evidence type="ECO:0000313" key="8">
    <source>
        <dbReference type="Proteomes" id="UP000076761"/>
    </source>
</evidence>
<keyword evidence="3" id="KW-0689">Ribosomal protein</keyword>
<evidence type="ECO:0000256" key="6">
    <source>
        <dbReference type="ARBA" id="ARBA00035191"/>
    </source>
</evidence>
<dbReference type="GO" id="GO:0006412">
    <property type="term" value="P:translation"/>
    <property type="evidence" value="ECO:0007669"/>
    <property type="project" value="InterPro"/>
</dbReference>
<evidence type="ECO:0000313" key="7">
    <source>
        <dbReference type="EMBL" id="KZT28503.1"/>
    </source>
</evidence>
<dbReference type="STRING" id="1314782.A0A165UPR5"/>
<dbReference type="Pfam" id="PF05046">
    <property type="entry name" value="Img2"/>
    <property type="match status" value="1"/>
</dbReference>
<comment type="subcellular location">
    <subcellularLocation>
        <location evidence="1">Mitochondrion</location>
    </subcellularLocation>
</comment>
<evidence type="ECO:0000256" key="3">
    <source>
        <dbReference type="ARBA" id="ARBA00022980"/>
    </source>
</evidence>
<dbReference type="OrthoDB" id="19439at2759"/>
<gene>
    <name evidence="7" type="ORF">NEOLEDRAFT_1129312</name>
</gene>
<keyword evidence="8" id="KW-1185">Reference proteome</keyword>
<evidence type="ECO:0000256" key="4">
    <source>
        <dbReference type="ARBA" id="ARBA00023128"/>
    </source>
</evidence>
<evidence type="ECO:0000256" key="5">
    <source>
        <dbReference type="ARBA" id="ARBA00023274"/>
    </source>
</evidence>
<evidence type="ECO:0000256" key="1">
    <source>
        <dbReference type="ARBA" id="ARBA00004173"/>
    </source>
</evidence>
<dbReference type="Gene3D" id="3.30.780.10">
    <property type="entry name" value="SUI1-like domain"/>
    <property type="match status" value="1"/>
</dbReference>
<dbReference type="PANTHER" id="PTHR13477:SF0">
    <property type="entry name" value="LARGE RIBOSOMAL SUBUNIT PROTEIN ML49"/>
    <property type="match status" value="1"/>
</dbReference>
<accession>A0A165UPR5</accession>
<dbReference type="GO" id="GO:0003735">
    <property type="term" value="F:structural constituent of ribosome"/>
    <property type="evidence" value="ECO:0007669"/>
    <property type="project" value="InterPro"/>
</dbReference>
<dbReference type="PANTHER" id="PTHR13477">
    <property type="entry name" value="MITOCHONDRIAL 39S RIBOSOMAL PROTEIN L49"/>
    <property type="match status" value="1"/>
</dbReference>
<dbReference type="AlphaFoldDB" id="A0A165UPR5"/>
<protein>
    <recommendedName>
        <fullName evidence="6">Large ribosomal subunit protein mL49</fullName>
    </recommendedName>
</protein>
<comment type="similarity">
    <text evidence="2">Belongs to the mitochondrion-specific ribosomal protein mL49 family.</text>
</comment>
<keyword evidence="5" id="KW-0687">Ribonucleoprotein</keyword>
<sequence length="127" mass="14451">MLRVASFRRFVSPLVRARCYSQVVKTTPPVQQAPVAVQYPYFLPRNSRGSIPVYTDIRNAGGRHLILIRNIEGNVNALAHDLRKSLFPPNSPEGARLHVEVKASKHLIITGCRSKQRVTEWFQERGF</sequence>
<dbReference type="InterPro" id="IPR007740">
    <property type="entry name" value="Ribosomal_mL49"/>
</dbReference>
<keyword evidence="4" id="KW-0496">Mitochondrion</keyword>
<organism evidence="7 8">
    <name type="scientific">Neolentinus lepideus HHB14362 ss-1</name>
    <dbReference type="NCBI Taxonomy" id="1314782"/>
    <lineage>
        <taxon>Eukaryota</taxon>
        <taxon>Fungi</taxon>
        <taxon>Dikarya</taxon>
        <taxon>Basidiomycota</taxon>
        <taxon>Agaricomycotina</taxon>
        <taxon>Agaricomycetes</taxon>
        <taxon>Gloeophyllales</taxon>
        <taxon>Gloeophyllaceae</taxon>
        <taxon>Neolentinus</taxon>
    </lineage>
</organism>
<reference evidence="7 8" key="1">
    <citation type="journal article" date="2016" name="Mol. Biol. Evol.">
        <title>Comparative Genomics of Early-Diverging Mushroom-Forming Fungi Provides Insights into the Origins of Lignocellulose Decay Capabilities.</title>
        <authorList>
            <person name="Nagy L.G."/>
            <person name="Riley R."/>
            <person name="Tritt A."/>
            <person name="Adam C."/>
            <person name="Daum C."/>
            <person name="Floudas D."/>
            <person name="Sun H."/>
            <person name="Yadav J.S."/>
            <person name="Pangilinan J."/>
            <person name="Larsson K.H."/>
            <person name="Matsuura K."/>
            <person name="Barry K."/>
            <person name="Labutti K."/>
            <person name="Kuo R."/>
            <person name="Ohm R.A."/>
            <person name="Bhattacharya S.S."/>
            <person name="Shirouzu T."/>
            <person name="Yoshinaga Y."/>
            <person name="Martin F.M."/>
            <person name="Grigoriev I.V."/>
            <person name="Hibbett D.S."/>
        </authorList>
    </citation>
    <scope>NUCLEOTIDE SEQUENCE [LARGE SCALE GENOMIC DNA]</scope>
    <source>
        <strain evidence="7 8">HHB14362 ss-1</strain>
    </source>
</reference>
<dbReference type="Proteomes" id="UP000076761">
    <property type="component" value="Unassembled WGS sequence"/>
</dbReference>